<dbReference type="AlphaFoldDB" id="A0AAW1C8G2"/>
<dbReference type="InterPro" id="IPR011705">
    <property type="entry name" value="BACK"/>
</dbReference>
<dbReference type="Proteomes" id="UP001474421">
    <property type="component" value="Unassembled WGS sequence"/>
</dbReference>
<dbReference type="EMBL" id="JAOTOJ010000001">
    <property type="protein sequence ID" value="KAK9410707.1"/>
    <property type="molecule type" value="Genomic_DNA"/>
</dbReference>
<evidence type="ECO:0000256" key="1">
    <source>
        <dbReference type="ARBA" id="ARBA00022441"/>
    </source>
</evidence>
<evidence type="ECO:0000313" key="5">
    <source>
        <dbReference type="EMBL" id="KAK9410707.1"/>
    </source>
</evidence>
<feature type="region of interest" description="Disordered" evidence="3">
    <location>
        <begin position="196"/>
        <end position="215"/>
    </location>
</feature>
<organism evidence="5 6">
    <name type="scientific">Crotalus adamanteus</name>
    <name type="common">Eastern diamondback rattlesnake</name>
    <dbReference type="NCBI Taxonomy" id="8729"/>
    <lineage>
        <taxon>Eukaryota</taxon>
        <taxon>Metazoa</taxon>
        <taxon>Chordata</taxon>
        <taxon>Craniata</taxon>
        <taxon>Vertebrata</taxon>
        <taxon>Euteleostomi</taxon>
        <taxon>Lepidosauria</taxon>
        <taxon>Squamata</taxon>
        <taxon>Bifurcata</taxon>
        <taxon>Unidentata</taxon>
        <taxon>Episquamata</taxon>
        <taxon>Toxicofera</taxon>
        <taxon>Serpentes</taxon>
        <taxon>Colubroidea</taxon>
        <taxon>Viperidae</taxon>
        <taxon>Crotalinae</taxon>
        <taxon>Crotalus</taxon>
    </lineage>
</organism>
<dbReference type="Gene3D" id="1.25.40.420">
    <property type="match status" value="1"/>
</dbReference>
<gene>
    <name evidence="5" type="ORF">NXF25_001882</name>
</gene>
<evidence type="ECO:0000256" key="2">
    <source>
        <dbReference type="ARBA" id="ARBA00022737"/>
    </source>
</evidence>
<reference evidence="5 6" key="1">
    <citation type="journal article" date="2024" name="Proc. Natl. Acad. Sci. U.S.A.">
        <title>The genetic regulatory architecture and epigenomic basis for age-related changes in rattlesnake venom.</title>
        <authorList>
            <person name="Hogan M.P."/>
            <person name="Holding M.L."/>
            <person name="Nystrom G.S."/>
            <person name="Colston T.J."/>
            <person name="Bartlett D.A."/>
            <person name="Mason A.J."/>
            <person name="Ellsworth S.A."/>
            <person name="Rautsaw R.M."/>
            <person name="Lawrence K.C."/>
            <person name="Strickland J.L."/>
            <person name="He B."/>
            <person name="Fraser P."/>
            <person name="Margres M.J."/>
            <person name="Gilbert D.M."/>
            <person name="Gibbs H.L."/>
            <person name="Parkinson C.L."/>
            <person name="Rokyta D.R."/>
        </authorList>
    </citation>
    <scope>NUCLEOTIDE SEQUENCE [LARGE SCALE GENOMIC DNA]</scope>
    <source>
        <strain evidence="5">DRR0105</strain>
    </source>
</reference>
<dbReference type="SMART" id="SM00875">
    <property type="entry name" value="BACK"/>
    <property type="match status" value="1"/>
</dbReference>
<sequence length="215" mass="24839">MHSFAEFHVCSELEKESRRIILSRFEEVWRREEFLEISNKKLQFILSRKKLDIWKEEEMTEPIAKWIAYDVDSRIEYIYDLLRCLEIDSDEMYLKSALSLYKKYQSRAFSKVPRVAGRIPAEFFEQRIQGAEDSNRRSHIPPRAPTPPEGVKAEMKLYPRGSGREGGVVTAALAAGLAGEERSAFKDRSLNCRRGLPLEEACGGSNRSFDSGRRK</sequence>
<evidence type="ECO:0000259" key="4">
    <source>
        <dbReference type="SMART" id="SM00875"/>
    </source>
</evidence>
<proteinExistence type="predicted"/>
<feature type="region of interest" description="Disordered" evidence="3">
    <location>
        <begin position="130"/>
        <end position="153"/>
    </location>
</feature>
<accession>A0AAW1C8G2</accession>
<dbReference type="PANTHER" id="PTHR24412:SF304">
    <property type="entry name" value="KELCH-LIKE PROTEIN 23"/>
    <property type="match status" value="1"/>
</dbReference>
<evidence type="ECO:0000256" key="3">
    <source>
        <dbReference type="SAM" id="MobiDB-lite"/>
    </source>
</evidence>
<keyword evidence="1" id="KW-0880">Kelch repeat</keyword>
<keyword evidence="6" id="KW-1185">Reference proteome</keyword>
<evidence type="ECO:0000313" key="6">
    <source>
        <dbReference type="Proteomes" id="UP001474421"/>
    </source>
</evidence>
<name>A0AAW1C8G2_CROAD</name>
<comment type="caution">
    <text evidence="5">The sequence shown here is derived from an EMBL/GenBank/DDBJ whole genome shotgun (WGS) entry which is preliminary data.</text>
</comment>
<dbReference type="PANTHER" id="PTHR24412">
    <property type="entry name" value="KELCH PROTEIN"/>
    <property type="match status" value="1"/>
</dbReference>
<dbReference type="Pfam" id="PF07707">
    <property type="entry name" value="BACK"/>
    <property type="match status" value="1"/>
</dbReference>
<keyword evidence="2" id="KW-0677">Repeat</keyword>
<feature type="domain" description="BACK" evidence="4">
    <location>
        <begin position="1"/>
        <end position="99"/>
    </location>
</feature>
<protein>
    <submittedName>
        <fullName evidence="5">Kelch-like 23</fullName>
    </submittedName>
</protein>